<accession>A0A9P3LDX7</accession>
<name>A0A9P3LDX7_9APHY</name>
<gene>
    <name evidence="1" type="ORF">PsYK624_078550</name>
</gene>
<dbReference type="EMBL" id="BPQB01000022">
    <property type="protein sequence ID" value="GJE91705.1"/>
    <property type="molecule type" value="Genomic_DNA"/>
</dbReference>
<evidence type="ECO:0000313" key="2">
    <source>
        <dbReference type="Proteomes" id="UP000703269"/>
    </source>
</evidence>
<dbReference type="AlphaFoldDB" id="A0A9P3LDX7"/>
<sequence>MVALIFDCEHLFHARSAYHEGVLPIELAEACVDWLGDDQDALYACARVCRAWLPRAYSHRFRRLRYGGLAPCPGYSPPQATSLVRLLDYFEENDRVCTFVRELHLKTRRERLQLNVFRRLLSYFPYLAVCELDSAILNSFTSTFTYPRCPYIPRSLQILKLRAPRVLKEHTQLHEILELFRSIDDLRICLPTPHPSTAEIERRGGTRRQPGLKVARLTLDSRFPRTAVRALQQLPFVLDQTSLRTLSCPAFGAHTLDPTALELFLRDCGASLTELDVGDAAREADSPLPLHACPAIAMLSLTVPLPVGSELHGPSFNGGWNTLCAMLWSAPPSLQELRLTLDPVGDCKASPEGIHARECLVALDGLDWSAVDKYLRGRSRGSPHVLRLRIVNRGLESASTFLLVARQLLEEKFTTRVRHHVQYAVVSPLM</sequence>
<reference evidence="1 2" key="1">
    <citation type="submission" date="2021-08" db="EMBL/GenBank/DDBJ databases">
        <title>Draft Genome Sequence of Phanerochaete sordida strain YK-624.</title>
        <authorList>
            <person name="Mori T."/>
            <person name="Dohra H."/>
            <person name="Suzuki T."/>
            <person name="Kawagishi H."/>
            <person name="Hirai H."/>
        </authorList>
    </citation>
    <scope>NUCLEOTIDE SEQUENCE [LARGE SCALE GENOMIC DNA]</scope>
    <source>
        <strain evidence="1 2">YK-624</strain>
    </source>
</reference>
<protein>
    <recommendedName>
        <fullName evidence="3">F-box domain-containing protein</fullName>
    </recommendedName>
</protein>
<keyword evidence="2" id="KW-1185">Reference proteome</keyword>
<proteinExistence type="predicted"/>
<dbReference type="Proteomes" id="UP000703269">
    <property type="component" value="Unassembled WGS sequence"/>
</dbReference>
<dbReference type="OrthoDB" id="2788229at2759"/>
<evidence type="ECO:0000313" key="1">
    <source>
        <dbReference type="EMBL" id="GJE91705.1"/>
    </source>
</evidence>
<comment type="caution">
    <text evidence="1">The sequence shown here is derived from an EMBL/GenBank/DDBJ whole genome shotgun (WGS) entry which is preliminary data.</text>
</comment>
<evidence type="ECO:0008006" key="3">
    <source>
        <dbReference type="Google" id="ProtNLM"/>
    </source>
</evidence>
<organism evidence="1 2">
    <name type="scientific">Phanerochaete sordida</name>
    <dbReference type="NCBI Taxonomy" id="48140"/>
    <lineage>
        <taxon>Eukaryota</taxon>
        <taxon>Fungi</taxon>
        <taxon>Dikarya</taxon>
        <taxon>Basidiomycota</taxon>
        <taxon>Agaricomycotina</taxon>
        <taxon>Agaricomycetes</taxon>
        <taxon>Polyporales</taxon>
        <taxon>Phanerochaetaceae</taxon>
        <taxon>Phanerochaete</taxon>
    </lineage>
</organism>